<dbReference type="PROSITE" id="PS50820">
    <property type="entry name" value="LCCL"/>
    <property type="match status" value="2"/>
</dbReference>
<feature type="chain" id="PRO_5014093607" evidence="1">
    <location>
        <begin position="17"/>
        <end position="219"/>
    </location>
</feature>
<dbReference type="Gene3D" id="2.170.130.20">
    <property type="entry name" value="LCCL-like domain"/>
    <property type="match status" value="2"/>
</dbReference>
<sequence length="219" mass="24817">MKIPLILFVIFATTYADKVYHNITCNTIGMEFNTFVKHVRCPANCKLQYYKVWGNIRYNGYSQVCAAAIHDGQITNSGGKVTVYLYKGKRRYRGNLQHGIKSDSEYNFYGIAFNFRKMSACHHSDMVITDKVYSIDCPQNCSTEGHVYGTGVYRREHSTICASAIHDGVITRENGGKVTVYKVYVDHTGFNTTLQHGIRSYWGGWSGQGFQFKVPDKGN</sequence>
<evidence type="ECO:0000313" key="3">
    <source>
        <dbReference type="Ensembl" id="ENSCINP00000032022.1"/>
    </source>
</evidence>
<dbReference type="RefSeq" id="XP_026693144.1">
    <property type="nucleotide sequence ID" value="XM_026837343.1"/>
</dbReference>
<evidence type="ECO:0000256" key="1">
    <source>
        <dbReference type="SAM" id="SignalP"/>
    </source>
</evidence>
<reference evidence="3" key="3">
    <citation type="submission" date="2025-08" db="UniProtKB">
        <authorList>
            <consortium name="Ensembl"/>
        </authorList>
    </citation>
    <scope>IDENTIFICATION</scope>
</reference>
<feature type="signal peptide" evidence="1">
    <location>
        <begin position="1"/>
        <end position="16"/>
    </location>
</feature>
<reference evidence="3" key="2">
    <citation type="journal article" date="2008" name="Genome Biol.">
        <title>Improved genome assembly and evidence-based global gene model set for the chordate Ciona intestinalis: new insight into intron and operon populations.</title>
        <authorList>
            <person name="Satou Y."/>
            <person name="Mineta K."/>
            <person name="Ogasawara M."/>
            <person name="Sasakura Y."/>
            <person name="Shoguchi E."/>
            <person name="Ueno K."/>
            <person name="Yamada L."/>
            <person name="Matsumoto J."/>
            <person name="Wasserscheid J."/>
            <person name="Dewar K."/>
            <person name="Wiley G.B."/>
            <person name="Macmil S.L."/>
            <person name="Roe B.A."/>
            <person name="Zeller R.W."/>
            <person name="Hastings K.E."/>
            <person name="Lemaire P."/>
            <person name="Lindquist E."/>
            <person name="Endo T."/>
            <person name="Hotta K."/>
            <person name="Inaba K."/>
        </authorList>
    </citation>
    <scope>NUCLEOTIDE SEQUENCE [LARGE SCALE GENOMIC DNA]</scope>
    <source>
        <strain evidence="3">wild type</strain>
    </source>
</reference>
<feature type="domain" description="LCCL" evidence="2">
    <location>
        <begin position="19"/>
        <end position="102"/>
    </location>
</feature>
<dbReference type="GeneID" id="101242525"/>
<proteinExistence type="predicted"/>
<dbReference type="Pfam" id="PF03815">
    <property type="entry name" value="LCCL"/>
    <property type="match status" value="2"/>
</dbReference>
<dbReference type="InParanoid" id="H2XQT8"/>
<dbReference type="InterPro" id="IPR004043">
    <property type="entry name" value="LCCL"/>
</dbReference>
<dbReference type="OrthoDB" id="10070753at2759"/>
<dbReference type="InterPro" id="IPR051957">
    <property type="entry name" value="CRISP-LCCL_domain"/>
</dbReference>
<dbReference type="PANTHER" id="PTHR31331">
    <property type="entry name" value="LCCL DOMAIN PROTEIN (AFU_ORTHOLOGUE AFUA_5G08630)"/>
    <property type="match status" value="1"/>
</dbReference>
<feature type="domain" description="LCCL" evidence="2">
    <location>
        <begin position="137"/>
        <end position="181"/>
    </location>
</feature>
<reference evidence="3" key="4">
    <citation type="submission" date="2025-09" db="UniProtKB">
        <authorList>
            <consortium name="Ensembl"/>
        </authorList>
    </citation>
    <scope>IDENTIFICATION</scope>
</reference>
<accession>H2XQT8</accession>
<gene>
    <name evidence="3" type="primary">LOC101242525</name>
</gene>
<evidence type="ECO:0000259" key="2">
    <source>
        <dbReference type="PROSITE" id="PS50820"/>
    </source>
</evidence>
<dbReference type="PANTHER" id="PTHR31331:SF1">
    <property type="entry name" value="CYSTEINE RICH SECRETORY PROTEIN LCCL DOMAIN CONTAINING 2"/>
    <property type="match status" value="1"/>
</dbReference>
<name>H2XQT8_CIOIN</name>
<dbReference type="EMBL" id="EAAA01001133">
    <property type="status" value="NOT_ANNOTATED_CDS"/>
    <property type="molecule type" value="Genomic_DNA"/>
</dbReference>
<dbReference type="InterPro" id="IPR036609">
    <property type="entry name" value="LCCL_sf"/>
</dbReference>
<reference evidence="4" key="1">
    <citation type="journal article" date="2002" name="Science">
        <title>The draft genome of Ciona intestinalis: insights into chordate and vertebrate origins.</title>
        <authorList>
            <person name="Dehal P."/>
            <person name="Satou Y."/>
            <person name="Campbell R.K."/>
            <person name="Chapman J."/>
            <person name="Degnan B."/>
            <person name="De Tomaso A."/>
            <person name="Davidson B."/>
            <person name="Di Gregorio A."/>
            <person name="Gelpke M."/>
            <person name="Goodstein D.M."/>
            <person name="Harafuji N."/>
            <person name="Hastings K.E."/>
            <person name="Ho I."/>
            <person name="Hotta K."/>
            <person name="Huang W."/>
            <person name="Kawashima T."/>
            <person name="Lemaire P."/>
            <person name="Martinez D."/>
            <person name="Meinertzhagen I.A."/>
            <person name="Necula S."/>
            <person name="Nonaka M."/>
            <person name="Putnam N."/>
            <person name="Rash S."/>
            <person name="Saiga H."/>
            <person name="Satake M."/>
            <person name="Terry A."/>
            <person name="Yamada L."/>
            <person name="Wang H.G."/>
            <person name="Awazu S."/>
            <person name="Azumi K."/>
            <person name="Boore J."/>
            <person name="Branno M."/>
            <person name="Chin-Bow S."/>
            <person name="DeSantis R."/>
            <person name="Doyle S."/>
            <person name="Francino P."/>
            <person name="Keys D.N."/>
            <person name="Haga S."/>
            <person name="Hayashi H."/>
            <person name="Hino K."/>
            <person name="Imai K.S."/>
            <person name="Inaba K."/>
            <person name="Kano S."/>
            <person name="Kobayashi K."/>
            <person name="Kobayashi M."/>
            <person name="Lee B.I."/>
            <person name="Makabe K.W."/>
            <person name="Manohar C."/>
            <person name="Matassi G."/>
            <person name="Medina M."/>
            <person name="Mochizuki Y."/>
            <person name="Mount S."/>
            <person name="Morishita T."/>
            <person name="Miura S."/>
            <person name="Nakayama A."/>
            <person name="Nishizaka S."/>
            <person name="Nomoto H."/>
            <person name="Ohta F."/>
            <person name="Oishi K."/>
            <person name="Rigoutsos I."/>
            <person name="Sano M."/>
            <person name="Sasaki A."/>
            <person name="Sasakura Y."/>
            <person name="Shoguchi E."/>
            <person name="Shin-i T."/>
            <person name="Spagnuolo A."/>
            <person name="Stainier D."/>
            <person name="Suzuki M.M."/>
            <person name="Tassy O."/>
            <person name="Takatori N."/>
            <person name="Tokuoka M."/>
            <person name="Yagi K."/>
            <person name="Yoshizaki F."/>
            <person name="Wada S."/>
            <person name="Zhang C."/>
            <person name="Hyatt P.D."/>
            <person name="Larimer F."/>
            <person name="Detter C."/>
            <person name="Doggett N."/>
            <person name="Glavina T."/>
            <person name="Hawkins T."/>
            <person name="Richardson P."/>
            <person name="Lucas S."/>
            <person name="Kohara Y."/>
            <person name="Levine M."/>
            <person name="Satoh N."/>
            <person name="Rokhsar D.S."/>
        </authorList>
    </citation>
    <scope>NUCLEOTIDE SEQUENCE [LARGE SCALE GENOMIC DNA]</scope>
</reference>
<keyword evidence="1" id="KW-0732">Signal</keyword>
<dbReference type="SUPFAM" id="SSF69848">
    <property type="entry name" value="LCCL domain"/>
    <property type="match status" value="2"/>
</dbReference>
<dbReference type="AlphaFoldDB" id="H2XQT8"/>
<dbReference type="Proteomes" id="UP000008144">
    <property type="component" value="Chromosome 13"/>
</dbReference>
<dbReference type="Ensembl" id="ENSCINT00000031313.1">
    <property type="protein sequence ID" value="ENSCINP00000032022.1"/>
    <property type="gene ID" value="ENSCING00000018923.1"/>
</dbReference>
<keyword evidence="4" id="KW-1185">Reference proteome</keyword>
<dbReference type="GeneTree" id="ENSGT01150000290474"/>
<organism evidence="3 4">
    <name type="scientific">Ciona intestinalis</name>
    <name type="common">Transparent sea squirt</name>
    <name type="synonym">Ascidia intestinalis</name>
    <dbReference type="NCBI Taxonomy" id="7719"/>
    <lineage>
        <taxon>Eukaryota</taxon>
        <taxon>Metazoa</taxon>
        <taxon>Chordata</taxon>
        <taxon>Tunicata</taxon>
        <taxon>Ascidiacea</taxon>
        <taxon>Phlebobranchia</taxon>
        <taxon>Cionidae</taxon>
        <taxon>Ciona</taxon>
    </lineage>
</organism>
<dbReference type="HOGENOM" id="CLU_1261090_0_0_1"/>
<protein>
    <submittedName>
        <fullName evidence="3">Cysteine-rich secretory protein LCCL domain-containing 2-like</fullName>
    </submittedName>
</protein>
<accession>A0A1W2WPZ3</accession>
<dbReference type="KEGG" id="cin:101242525"/>
<evidence type="ECO:0000313" key="4">
    <source>
        <dbReference type="Proteomes" id="UP000008144"/>
    </source>
</evidence>
<dbReference type="SMART" id="SM00603">
    <property type="entry name" value="LCCL"/>
    <property type="match status" value="2"/>
</dbReference>